<name>A0ABQ5IEQ6_9ASTR</name>
<evidence type="ECO:0000313" key="3">
    <source>
        <dbReference type="Proteomes" id="UP001151760"/>
    </source>
</evidence>
<reference evidence="2" key="2">
    <citation type="submission" date="2022-01" db="EMBL/GenBank/DDBJ databases">
        <authorList>
            <person name="Yamashiro T."/>
            <person name="Shiraishi A."/>
            <person name="Satake H."/>
            <person name="Nakayama K."/>
        </authorList>
    </citation>
    <scope>NUCLEOTIDE SEQUENCE</scope>
</reference>
<proteinExistence type="predicted"/>
<dbReference type="Pfam" id="PF14111">
    <property type="entry name" value="DUF4283"/>
    <property type="match status" value="1"/>
</dbReference>
<evidence type="ECO:0000313" key="2">
    <source>
        <dbReference type="EMBL" id="GJT98144.1"/>
    </source>
</evidence>
<organism evidence="2 3">
    <name type="scientific">Tanacetum coccineum</name>
    <dbReference type="NCBI Taxonomy" id="301880"/>
    <lineage>
        <taxon>Eukaryota</taxon>
        <taxon>Viridiplantae</taxon>
        <taxon>Streptophyta</taxon>
        <taxon>Embryophyta</taxon>
        <taxon>Tracheophyta</taxon>
        <taxon>Spermatophyta</taxon>
        <taxon>Magnoliopsida</taxon>
        <taxon>eudicotyledons</taxon>
        <taxon>Gunneridae</taxon>
        <taxon>Pentapetalae</taxon>
        <taxon>asterids</taxon>
        <taxon>campanulids</taxon>
        <taxon>Asterales</taxon>
        <taxon>Asteraceae</taxon>
        <taxon>Asteroideae</taxon>
        <taxon>Anthemideae</taxon>
        <taxon>Anthemidinae</taxon>
        <taxon>Tanacetum</taxon>
    </lineage>
</organism>
<gene>
    <name evidence="2" type="ORF">Tco_1093662</name>
</gene>
<dbReference type="Proteomes" id="UP001151760">
    <property type="component" value="Unassembled WGS sequence"/>
</dbReference>
<comment type="caution">
    <text evidence="2">The sequence shown here is derived from an EMBL/GenBank/DDBJ whole genome shotgun (WGS) entry which is preliminary data.</text>
</comment>
<keyword evidence="3" id="KW-1185">Reference proteome</keyword>
<dbReference type="InterPro" id="IPR040256">
    <property type="entry name" value="At4g02000-like"/>
</dbReference>
<accession>A0ABQ5IEQ6</accession>
<reference evidence="2" key="1">
    <citation type="journal article" date="2022" name="Int. J. Mol. Sci.">
        <title>Draft Genome of Tanacetum Coccineum: Genomic Comparison of Closely Related Tanacetum-Family Plants.</title>
        <authorList>
            <person name="Yamashiro T."/>
            <person name="Shiraishi A."/>
            <person name="Nakayama K."/>
            <person name="Satake H."/>
        </authorList>
    </citation>
    <scope>NUCLEOTIDE SEQUENCE</scope>
</reference>
<sequence length="341" mass="38410">MDYSTSLGEEGTVTRVNLDDGAGNDNVNSIANINSEYAKKMDTLFVYGASHSSHVMGSSLNSSHGKYGDVFTMETQPSRVLEYPSLNSVYQITTMARNVSCECLSFIPIASDKINIAEFFGVPFKTMADFDNLTRDIEMGKYEEFLSQLTEERRDEVMEAIFDYWMPFQGMSSKVSPNDPIIKSLDIITKPTSYAGAAGENAKDQPKVNLNFRPLVADHVFNGLNISIPRKVVENVSTRFEHTLYGYFIGKRMAYPVFKSRAGLEDVLEGGPWLIRKYLIILKKWSTDTRLLKEELTRIPIWVKLHDVPLQVFEEDGISLIATFIGKPVMLDSYTSSMCKC</sequence>
<protein>
    <submittedName>
        <fullName evidence="2">Zinc knuckle CX2CX4HX4C containing protein</fullName>
    </submittedName>
</protein>
<dbReference type="EMBL" id="BQNB010020647">
    <property type="protein sequence ID" value="GJT98144.1"/>
    <property type="molecule type" value="Genomic_DNA"/>
</dbReference>
<evidence type="ECO:0000259" key="1">
    <source>
        <dbReference type="Pfam" id="PF14111"/>
    </source>
</evidence>
<dbReference type="PANTHER" id="PTHR31286">
    <property type="entry name" value="GLYCINE-RICH CELL WALL STRUCTURAL PROTEIN 1.8-LIKE"/>
    <property type="match status" value="1"/>
</dbReference>
<dbReference type="PANTHER" id="PTHR31286:SF99">
    <property type="entry name" value="DUF4283 DOMAIN-CONTAINING PROTEIN"/>
    <property type="match status" value="1"/>
</dbReference>
<feature type="domain" description="DUF4283" evidence="1">
    <location>
        <begin position="239"/>
        <end position="289"/>
    </location>
</feature>
<dbReference type="InterPro" id="IPR025558">
    <property type="entry name" value="DUF4283"/>
</dbReference>